<evidence type="ECO:0000313" key="3">
    <source>
        <dbReference type="Proteomes" id="UP001400965"/>
    </source>
</evidence>
<protein>
    <recommendedName>
        <fullName evidence="4">MORN repeat protein</fullName>
    </recommendedName>
</protein>
<dbReference type="SMART" id="SM00698">
    <property type="entry name" value="MORN"/>
    <property type="match status" value="7"/>
</dbReference>
<organism evidence="2 3">
    <name type="scientific">Paraclostridium tenue</name>
    <dbReference type="NCBI Taxonomy" id="1737"/>
    <lineage>
        <taxon>Bacteria</taxon>
        <taxon>Bacillati</taxon>
        <taxon>Bacillota</taxon>
        <taxon>Clostridia</taxon>
        <taxon>Peptostreptococcales</taxon>
        <taxon>Peptostreptococcaceae</taxon>
        <taxon>Paraclostridium</taxon>
    </lineage>
</organism>
<keyword evidence="1" id="KW-0677">Repeat</keyword>
<accession>A0ABN1LYN9</accession>
<gene>
    <name evidence="2" type="ORF">GCM10008917_05070</name>
</gene>
<evidence type="ECO:0008006" key="4">
    <source>
        <dbReference type="Google" id="ProtNLM"/>
    </source>
</evidence>
<dbReference type="RefSeq" id="WP_346041920.1">
    <property type="nucleotide sequence ID" value="NZ_BAAACP010000002.1"/>
</dbReference>
<reference evidence="2 3" key="1">
    <citation type="journal article" date="2019" name="Int. J. Syst. Evol. Microbiol.">
        <title>The Global Catalogue of Microorganisms (GCM) 10K type strain sequencing project: providing services to taxonomists for standard genome sequencing and annotation.</title>
        <authorList>
            <consortium name="The Broad Institute Genomics Platform"/>
            <consortium name="The Broad Institute Genome Sequencing Center for Infectious Disease"/>
            <person name="Wu L."/>
            <person name="Ma J."/>
        </authorList>
    </citation>
    <scope>NUCLEOTIDE SEQUENCE [LARGE SCALE GENOMIC DNA]</scope>
    <source>
        <strain evidence="2 3">JCM 6486</strain>
    </source>
</reference>
<proteinExistence type="predicted"/>
<keyword evidence="3" id="KW-1185">Reference proteome</keyword>
<evidence type="ECO:0000256" key="1">
    <source>
        <dbReference type="ARBA" id="ARBA00022737"/>
    </source>
</evidence>
<dbReference type="PANTHER" id="PTHR23084">
    <property type="entry name" value="PHOSPHATIDYLINOSITOL-4-PHOSPHATE 5-KINASE RELATED"/>
    <property type="match status" value="1"/>
</dbReference>
<evidence type="ECO:0000313" key="2">
    <source>
        <dbReference type="EMBL" id="GAA0861895.1"/>
    </source>
</evidence>
<dbReference type="Proteomes" id="UP001400965">
    <property type="component" value="Unassembled WGS sequence"/>
</dbReference>
<comment type="caution">
    <text evidence="2">The sequence shown here is derived from an EMBL/GenBank/DDBJ whole genome shotgun (WGS) entry which is preliminary data.</text>
</comment>
<name>A0ABN1LYN9_9FIRM</name>
<dbReference type="Pfam" id="PF02493">
    <property type="entry name" value="MORN"/>
    <property type="match status" value="7"/>
</dbReference>
<dbReference type="SUPFAM" id="SSF82185">
    <property type="entry name" value="Histone H3 K4-specific methyltransferase SET7/9 N-terminal domain"/>
    <property type="match status" value="2"/>
</dbReference>
<dbReference type="PANTHER" id="PTHR23084:SF263">
    <property type="entry name" value="MORN REPEAT-CONTAINING PROTEIN 1"/>
    <property type="match status" value="1"/>
</dbReference>
<dbReference type="EMBL" id="BAAACP010000002">
    <property type="protein sequence ID" value="GAA0861895.1"/>
    <property type="molecule type" value="Genomic_DNA"/>
</dbReference>
<dbReference type="InterPro" id="IPR003409">
    <property type="entry name" value="MORN"/>
</dbReference>
<sequence length="270" mass="31313">MNTEQKNKDLIETYRKTIYSIEKEIKRINLFNKFISKRSSHCQQESLALEGGQVVSVSNINNSNKKSSGRIHTFYNGDEYIGKIIDGKMEGKGTYKFFQEDGKELEYIGHFKNDMKDGNGTCELPNGCVYTGQWKEDLMDGIGKMHYVSDDEYLGNWKHGKKEGHGMYTWKNRGMYIGEFKHGKMDGIGTCYDEKGRIIYEGEFKNNLPHGKGTYIWPDNKRYVGEFRHGKKHGYGTFYIENDICYQGNWKFDKPIIFNKSLDEIISGIK</sequence>
<dbReference type="Gene3D" id="2.20.110.10">
    <property type="entry name" value="Histone H3 K4-specific methyltransferase SET7/9 N-terminal domain"/>
    <property type="match status" value="3"/>
</dbReference>